<dbReference type="SUPFAM" id="SSF51419">
    <property type="entry name" value="PLP-binding barrel"/>
    <property type="match status" value="1"/>
</dbReference>
<evidence type="ECO:0000256" key="1">
    <source>
        <dbReference type="ARBA" id="ARBA00001933"/>
    </source>
</evidence>
<reference evidence="4" key="1">
    <citation type="journal article" date="2014" name="Front. Microbiol.">
        <title>High frequency of phylogenetically diverse reductive dehalogenase-homologous genes in deep subseafloor sedimentary metagenomes.</title>
        <authorList>
            <person name="Kawai M."/>
            <person name="Futagami T."/>
            <person name="Toyoda A."/>
            <person name="Takaki Y."/>
            <person name="Nishi S."/>
            <person name="Hori S."/>
            <person name="Arai W."/>
            <person name="Tsubouchi T."/>
            <person name="Morono Y."/>
            <person name="Uchiyama I."/>
            <person name="Ito T."/>
            <person name="Fujiyama A."/>
            <person name="Inagaki F."/>
            <person name="Takami H."/>
        </authorList>
    </citation>
    <scope>NUCLEOTIDE SEQUENCE</scope>
    <source>
        <strain evidence="4">Expedition CK06-06</strain>
    </source>
</reference>
<proteinExistence type="predicted"/>
<accession>X1ERY4</accession>
<dbReference type="Gene3D" id="3.20.20.10">
    <property type="entry name" value="Alanine racemase"/>
    <property type="match status" value="1"/>
</dbReference>
<evidence type="ECO:0000256" key="2">
    <source>
        <dbReference type="ARBA" id="ARBA00022898"/>
    </source>
</evidence>
<dbReference type="PRINTS" id="PR01179">
    <property type="entry name" value="ODADCRBXLASE"/>
</dbReference>
<dbReference type="GO" id="GO:0009089">
    <property type="term" value="P:lysine biosynthetic process via diaminopimelate"/>
    <property type="evidence" value="ECO:0007669"/>
    <property type="project" value="TreeGrafter"/>
</dbReference>
<dbReference type="EMBL" id="BARU01009371">
    <property type="protein sequence ID" value="GAH36146.1"/>
    <property type="molecule type" value="Genomic_DNA"/>
</dbReference>
<organism evidence="4">
    <name type="scientific">marine sediment metagenome</name>
    <dbReference type="NCBI Taxonomy" id="412755"/>
    <lineage>
        <taxon>unclassified sequences</taxon>
        <taxon>metagenomes</taxon>
        <taxon>ecological metagenomes</taxon>
    </lineage>
</organism>
<protein>
    <recommendedName>
        <fullName evidence="3">Orn/DAP/Arg decarboxylase 2 N-terminal domain-containing protein</fullName>
    </recommendedName>
</protein>
<dbReference type="PANTHER" id="PTHR43727:SF2">
    <property type="entry name" value="GROUP IV DECARBOXYLASE"/>
    <property type="match status" value="1"/>
</dbReference>
<feature type="domain" description="Orn/DAP/Arg decarboxylase 2 N-terminal" evidence="3">
    <location>
        <begin position="45"/>
        <end position="171"/>
    </location>
</feature>
<dbReference type="GO" id="GO:0008836">
    <property type="term" value="F:diaminopimelate decarboxylase activity"/>
    <property type="evidence" value="ECO:0007669"/>
    <property type="project" value="TreeGrafter"/>
</dbReference>
<dbReference type="Gene3D" id="2.40.37.10">
    <property type="entry name" value="Lyase, Ornithine Decarboxylase, Chain A, domain 1"/>
    <property type="match status" value="1"/>
</dbReference>
<dbReference type="AlphaFoldDB" id="X1ERY4"/>
<comment type="caution">
    <text evidence="4">The sequence shown here is derived from an EMBL/GenBank/DDBJ whole genome shotgun (WGS) entry which is preliminary data.</text>
</comment>
<dbReference type="InterPro" id="IPR029066">
    <property type="entry name" value="PLP-binding_barrel"/>
</dbReference>
<evidence type="ECO:0000313" key="4">
    <source>
        <dbReference type="EMBL" id="GAH36146.1"/>
    </source>
</evidence>
<dbReference type="InterPro" id="IPR022644">
    <property type="entry name" value="De-COase2_N"/>
</dbReference>
<sequence length="174" mass="20134">MNYPEWLKRKGLEYRDGVIYFADQNTLYLAKNYGTPIYVVNEQMIRERYRSLKEMLNHEYKKNQIHYAVKANSNLSYLKILDSEGASFDCTSMGEVYTCLKAGISSDKIIYTGNMFTDIDFKFAVKNDVLVNLDSISQLNRLVRIHESLGNEKSTISFRINPEFGAGHHKHTIT</sequence>
<dbReference type="InterPro" id="IPR009006">
    <property type="entry name" value="Ala_racemase/Decarboxylase_C"/>
</dbReference>
<keyword evidence="2" id="KW-0663">Pyridoxal phosphate</keyword>
<feature type="non-terminal residue" evidence="4">
    <location>
        <position position="174"/>
    </location>
</feature>
<dbReference type="InterPro" id="IPR000183">
    <property type="entry name" value="Orn/DAP/Arg_de-COase"/>
</dbReference>
<gene>
    <name evidence="4" type="ORF">S03H2_18096</name>
</gene>
<comment type="cofactor">
    <cofactor evidence="1">
        <name>pyridoxal 5'-phosphate</name>
        <dbReference type="ChEBI" id="CHEBI:597326"/>
    </cofactor>
</comment>
<evidence type="ECO:0000259" key="3">
    <source>
        <dbReference type="Pfam" id="PF02784"/>
    </source>
</evidence>
<dbReference type="PANTHER" id="PTHR43727">
    <property type="entry name" value="DIAMINOPIMELATE DECARBOXYLASE"/>
    <property type="match status" value="1"/>
</dbReference>
<dbReference type="Pfam" id="PF02784">
    <property type="entry name" value="Orn_Arg_deC_N"/>
    <property type="match status" value="1"/>
</dbReference>
<name>X1ERY4_9ZZZZ</name>